<evidence type="ECO:0000256" key="3">
    <source>
        <dbReference type="SAM" id="SignalP"/>
    </source>
</evidence>
<dbReference type="Pfam" id="PF01476">
    <property type="entry name" value="LysM"/>
    <property type="match status" value="3"/>
</dbReference>
<feature type="domain" description="LysM" evidence="4">
    <location>
        <begin position="445"/>
        <end position="491"/>
    </location>
</feature>
<dbReference type="STRING" id="40998.A0A2P8AJF1"/>
<evidence type="ECO:0000256" key="1">
    <source>
        <dbReference type="ARBA" id="ARBA00022669"/>
    </source>
</evidence>
<feature type="domain" description="LysM" evidence="4">
    <location>
        <begin position="273"/>
        <end position="319"/>
    </location>
</feature>
<evidence type="ECO:0000313" key="5">
    <source>
        <dbReference type="EMBL" id="PSK60600.1"/>
    </source>
</evidence>
<keyword evidence="6" id="KW-1185">Reference proteome</keyword>
<feature type="domain" description="LysM" evidence="4">
    <location>
        <begin position="223"/>
        <end position="268"/>
    </location>
</feature>
<dbReference type="SUPFAM" id="SSF54106">
    <property type="entry name" value="LysM domain"/>
    <property type="match status" value="3"/>
</dbReference>
<reference evidence="5 6" key="1">
    <citation type="submission" date="2017-05" db="EMBL/GenBank/DDBJ databases">
        <title>Draft genome sequence of Elsinoe australis.</title>
        <authorList>
            <person name="Cheng Q."/>
        </authorList>
    </citation>
    <scope>NUCLEOTIDE SEQUENCE [LARGE SCALE GENOMIC DNA]</scope>
    <source>
        <strain evidence="5 6">NL1</strain>
    </source>
</reference>
<dbReference type="PROSITE" id="PS51782">
    <property type="entry name" value="LYSM"/>
    <property type="match status" value="4"/>
</dbReference>
<dbReference type="InterPro" id="IPR018392">
    <property type="entry name" value="LysM"/>
</dbReference>
<proteinExistence type="predicted"/>
<feature type="domain" description="LysM" evidence="4">
    <location>
        <begin position="363"/>
        <end position="409"/>
    </location>
</feature>
<dbReference type="Proteomes" id="UP000243723">
    <property type="component" value="Unassembled WGS sequence"/>
</dbReference>
<dbReference type="EMBL" id="NHZQ01000003">
    <property type="protein sequence ID" value="PSK60600.1"/>
    <property type="molecule type" value="Genomic_DNA"/>
</dbReference>
<dbReference type="OrthoDB" id="5985073at2759"/>
<comment type="caution">
    <text evidence="5">The sequence shown here is derived from an EMBL/GenBank/DDBJ whole genome shotgun (WGS) entry which is preliminary data.</text>
</comment>
<evidence type="ECO:0000313" key="6">
    <source>
        <dbReference type="Proteomes" id="UP000243723"/>
    </source>
</evidence>
<organism evidence="5 6">
    <name type="scientific">Elsinoe australis</name>
    <dbReference type="NCBI Taxonomy" id="40998"/>
    <lineage>
        <taxon>Eukaryota</taxon>
        <taxon>Fungi</taxon>
        <taxon>Dikarya</taxon>
        <taxon>Ascomycota</taxon>
        <taxon>Pezizomycotina</taxon>
        <taxon>Dothideomycetes</taxon>
        <taxon>Dothideomycetidae</taxon>
        <taxon>Myriangiales</taxon>
        <taxon>Elsinoaceae</taxon>
        <taxon>Elsinoe</taxon>
    </lineage>
</organism>
<evidence type="ECO:0000259" key="4">
    <source>
        <dbReference type="PROSITE" id="PS51782"/>
    </source>
</evidence>
<dbReference type="InterPro" id="IPR036779">
    <property type="entry name" value="LysM_dom_sf"/>
</dbReference>
<dbReference type="PANTHER" id="PTHR34997:SF16">
    <property type="entry name" value="LYSM DOMAIN-CONTAINING PROTEIN"/>
    <property type="match status" value="1"/>
</dbReference>
<dbReference type="CDD" id="cd00118">
    <property type="entry name" value="LysM"/>
    <property type="match status" value="4"/>
</dbReference>
<evidence type="ECO:0000256" key="2">
    <source>
        <dbReference type="ARBA" id="ARBA00023026"/>
    </source>
</evidence>
<dbReference type="Gene3D" id="3.10.350.10">
    <property type="entry name" value="LysM domain"/>
    <property type="match status" value="4"/>
</dbReference>
<accession>A0A2P8AJF1</accession>
<gene>
    <name evidence="5" type="ORF">B9Z65_750</name>
</gene>
<dbReference type="SMART" id="SM00257">
    <property type="entry name" value="LysM"/>
    <property type="match status" value="4"/>
</dbReference>
<sequence length="558" mass="58630">MASLLCTLSALLVTAVADFVIFEPGLIANTTSVQLSQPCLDAMQGNIQCNQYIQAIVGIDTYSYMDPSVFNQLCTPTCGQSLQSYHAAVVSACANDQYAWPGTPPELYGDQIWAKYNATCLKDDSGNYCQNYFANLTLPDGDTAITDLPKAQLCSQCVLKLGVLNQGTSYSNYGPRMAQEWATIQGICGVTFPTAVPPVVGNRTDIPGYAPSGYPVPSCLTGSTYSVVSGDDCGKIASAKGVPKGSLISQNDILPDCTDLQVGAKLCIPDSCSLYQIQSGDTCFGISGKAGISLTQLHSWNPFLDPLCTNLIAGDSLCVSQPGQVWTGTTIAGASATKTAIYATATVAPPGATAHGTTQKCGKYYKVSLGDDCHLIALNQTITVDLFEKINPDINADCSNLIEGLSYCVLPTADWNSTDADTTTSCSAPAPAAPTPTGTTSQCCQYYTVQSGDYCGKIEASFAITMAQLQLWNPDIKDDCSNLQLGVAYCVDGQQAAATAGAVANTDTTSTAGATAAVKFARSVPTPAPAAVEMQPYGRLANQWFAEAHKVANMRMEL</sequence>
<feature type="signal peptide" evidence="3">
    <location>
        <begin position="1"/>
        <end position="17"/>
    </location>
</feature>
<name>A0A2P8AJF1_9PEZI</name>
<dbReference type="InterPro" id="IPR052210">
    <property type="entry name" value="LysM1-like"/>
</dbReference>
<keyword evidence="3" id="KW-0732">Signal</keyword>
<protein>
    <recommendedName>
        <fullName evidence="4">LysM domain-containing protein</fullName>
    </recommendedName>
</protein>
<keyword evidence="1" id="KW-0147">Chitin-binding</keyword>
<keyword evidence="2" id="KW-0843">Virulence</keyword>
<dbReference type="PANTHER" id="PTHR34997">
    <property type="entry name" value="AM15"/>
    <property type="match status" value="1"/>
</dbReference>
<feature type="chain" id="PRO_5015145277" description="LysM domain-containing protein" evidence="3">
    <location>
        <begin position="18"/>
        <end position="558"/>
    </location>
</feature>
<dbReference type="GO" id="GO:0008061">
    <property type="term" value="F:chitin binding"/>
    <property type="evidence" value="ECO:0007669"/>
    <property type="project" value="UniProtKB-KW"/>
</dbReference>
<dbReference type="AlphaFoldDB" id="A0A2P8AJF1"/>